<evidence type="ECO:0000313" key="2">
    <source>
        <dbReference type="Proteomes" id="UP000024942"/>
    </source>
</evidence>
<proteinExistence type="predicted"/>
<protein>
    <recommendedName>
        <fullName evidence="3">HTH merR-type domain-containing protein</fullName>
    </recommendedName>
</protein>
<dbReference type="STRING" id="1280953.HOC_13489"/>
<reference evidence="1 2" key="1">
    <citation type="journal article" date="2014" name="Antonie Van Leeuwenhoek">
        <title>Hyphomonas beringensis sp. nov. and Hyphomonas chukchiensis sp. nov., isolated from surface seawater of the Bering Sea and Chukchi Sea.</title>
        <authorList>
            <person name="Li C."/>
            <person name="Lai Q."/>
            <person name="Li G."/>
            <person name="Dong C."/>
            <person name="Wang J."/>
            <person name="Liao Y."/>
            <person name="Shao Z."/>
        </authorList>
    </citation>
    <scope>NUCLEOTIDE SEQUENCE [LARGE SCALE GENOMIC DNA]</scope>
    <source>
        <strain evidence="1 2">SCH89</strain>
    </source>
</reference>
<sequence length="150" mass="17361">MLQSADVVRITGLSRSQLREWTARDRRDILPPDVLPGGTGKNALFEWRTVLVLMILKELRDKFHIELGAWRQSVRDLRNQLIGVPFHALWDCYCQFESVSSQPRMYRFSERFDRSGLTISLEHHLILLSESTKHEAPSQFSLFPAVAVPK</sequence>
<evidence type="ECO:0000313" key="1">
    <source>
        <dbReference type="EMBL" id="KDA01788.1"/>
    </source>
</evidence>
<name>A0A059G5P5_9PROT</name>
<dbReference type="Proteomes" id="UP000024942">
    <property type="component" value="Unassembled WGS sequence"/>
</dbReference>
<dbReference type="EMBL" id="ARYL01000021">
    <property type="protein sequence ID" value="KDA01788.1"/>
    <property type="molecule type" value="Genomic_DNA"/>
</dbReference>
<evidence type="ECO:0008006" key="3">
    <source>
        <dbReference type="Google" id="ProtNLM"/>
    </source>
</evidence>
<gene>
    <name evidence="1" type="ORF">HOC_13489</name>
</gene>
<dbReference type="eggNOG" id="ENOG5032VJJ">
    <property type="taxonomic scope" value="Bacteria"/>
</dbReference>
<comment type="caution">
    <text evidence="1">The sequence shown here is derived from an EMBL/GenBank/DDBJ whole genome shotgun (WGS) entry which is preliminary data.</text>
</comment>
<accession>A0A059G5P5</accession>
<organism evidence="1 2">
    <name type="scientific">Hyphomonas oceanitis SCH89</name>
    <dbReference type="NCBI Taxonomy" id="1280953"/>
    <lineage>
        <taxon>Bacteria</taxon>
        <taxon>Pseudomonadati</taxon>
        <taxon>Pseudomonadota</taxon>
        <taxon>Alphaproteobacteria</taxon>
        <taxon>Hyphomonadales</taxon>
        <taxon>Hyphomonadaceae</taxon>
        <taxon>Hyphomonas</taxon>
    </lineage>
</organism>
<dbReference type="AlphaFoldDB" id="A0A059G5P5"/>
<keyword evidence="2" id="KW-1185">Reference proteome</keyword>